<dbReference type="PANTHER" id="PTHR43003:SF5">
    <property type="entry name" value="DNA-3-METHYLADENINE GLYCOSYLASE"/>
    <property type="match status" value="1"/>
</dbReference>
<dbReference type="GO" id="GO:0043916">
    <property type="term" value="F:DNA-7-methylguanine glycosylase activity"/>
    <property type="evidence" value="ECO:0007669"/>
    <property type="project" value="TreeGrafter"/>
</dbReference>
<protein>
    <recommendedName>
        <fullName evidence="3">DNA-3-methyladenine glycosylase II</fullName>
        <ecNumber evidence="3">3.2.2.21</ecNumber>
    </recommendedName>
</protein>
<accession>A0A212KY73</accession>
<comment type="catalytic activity">
    <reaction evidence="1">
        <text>Hydrolysis of alkylated DNA, releasing 3-methyladenine, 3-methylguanine, 7-methylguanine and 7-methyladenine.</text>
        <dbReference type="EC" id="3.2.2.21"/>
    </reaction>
</comment>
<dbReference type="AlphaFoldDB" id="A0A212KY73"/>
<comment type="similarity">
    <text evidence="2">Belongs to the alkylbase DNA glycosidase AlkA family.</text>
</comment>
<dbReference type="PANTHER" id="PTHR43003">
    <property type="entry name" value="DNA-3-METHYLADENINE GLYCOSYLASE"/>
    <property type="match status" value="1"/>
</dbReference>
<feature type="domain" description="HhH-GPD" evidence="6">
    <location>
        <begin position="64"/>
        <end position="218"/>
    </location>
</feature>
<name>A0A212KY73_9BACT</name>
<dbReference type="Pfam" id="PF00730">
    <property type="entry name" value="HhH-GPD"/>
    <property type="match status" value="1"/>
</dbReference>
<proteinExistence type="inferred from homology"/>
<dbReference type="InterPro" id="IPR051912">
    <property type="entry name" value="Alkylbase_DNA_Glycosylase/TA"/>
</dbReference>
<evidence type="ECO:0000256" key="2">
    <source>
        <dbReference type="ARBA" id="ARBA00010817"/>
    </source>
</evidence>
<dbReference type="EMBL" id="FMJC01000001">
    <property type="protein sequence ID" value="SCM70232.1"/>
    <property type="molecule type" value="Genomic_DNA"/>
</dbReference>
<dbReference type="SMART" id="SM00478">
    <property type="entry name" value="ENDO3c"/>
    <property type="match status" value="1"/>
</dbReference>
<dbReference type="CDD" id="cd00056">
    <property type="entry name" value="ENDO3c"/>
    <property type="match status" value="1"/>
</dbReference>
<evidence type="ECO:0000256" key="5">
    <source>
        <dbReference type="ARBA" id="ARBA00023204"/>
    </source>
</evidence>
<reference evidence="7" key="1">
    <citation type="submission" date="2016-08" db="EMBL/GenBank/DDBJ databases">
        <authorList>
            <person name="Seilhamer J.J."/>
        </authorList>
    </citation>
    <scope>NUCLEOTIDE SEQUENCE</scope>
    <source>
        <strain evidence="7">86-1</strain>
    </source>
</reference>
<dbReference type="EC" id="3.2.2.21" evidence="3"/>
<keyword evidence="4" id="KW-0227">DNA damage</keyword>
<evidence type="ECO:0000256" key="3">
    <source>
        <dbReference type="ARBA" id="ARBA00012000"/>
    </source>
</evidence>
<dbReference type="InterPro" id="IPR011257">
    <property type="entry name" value="DNA_glycosylase"/>
</dbReference>
<dbReference type="Gene3D" id="1.10.340.30">
    <property type="entry name" value="Hypothetical protein, domain 2"/>
    <property type="match status" value="1"/>
</dbReference>
<keyword evidence="5" id="KW-0234">DNA repair</keyword>
<dbReference type="FunFam" id="1.10.340.30:FF:000004">
    <property type="entry name" value="DNA-3-methyladenine glycosylase II"/>
    <property type="match status" value="1"/>
</dbReference>
<evidence type="ECO:0000259" key="6">
    <source>
        <dbReference type="SMART" id="SM00478"/>
    </source>
</evidence>
<dbReference type="GO" id="GO:0032131">
    <property type="term" value="F:alkylated DNA binding"/>
    <property type="evidence" value="ECO:0007669"/>
    <property type="project" value="TreeGrafter"/>
</dbReference>
<sequence length="235" mass="26509">MKKSGSQPELKKRMSNTSYFEYGEKEKHWLRSRDPALSAAMDEIGHIHREVQPDLFKALINAIVGQQISTKAHVTIWNRMQERFAPITPENFENLRAEDIQTCGISMRKALYIKSIADAVKDGGLDLTLLPAMTDAEISASLVQLKGIGIWTAEMLMIFSMQRPDVLSWDDLAIQRGLRMLYRHRTITPKLFAKYKKRYSPHASVASLYLWAIAGGACASLKDCAPVKNRGAKSR</sequence>
<evidence type="ECO:0000256" key="4">
    <source>
        <dbReference type="ARBA" id="ARBA00022763"/>
    </source>
</evidence>
<dbReference type="InterPro" id="IPR003265">
    <property type="entry name" value="HhH-GPD_domain"/>
</dbReference>
<dbReference type="Gene3D" id="1.10.1670.40">
    <property type="match status" value="1"/>
</dbReference>
<organism evidence="7">
    <name type="scientific">uncultured Desulfovibrio sp</name>
    <dbReference type="NCBI Taxonomy" id="167968"/>
    <lineage>
        <taxon>Bacteria</taxon>
        <taxon>Pseudomonadati</taxon>
        <taxon>Thermodesulfobacteriota</taxon>
        <taxon>Desulfovibrionia</taxon>
        <taxon>Desulfovibrionales</taxon>
        <taxon>Desulfovibrionaceae</taxon>
        <taxon>Desulfovibrio</taxon>
        <taxon>environmental samples</taxon>
    </lineage>
</organism>
<gene>
    <name evidence="7" type="ORF">KL86DES1_10274</name>
</gene>
<dbReference type="GO" id="GO:0006285">
    <property type="term" value="P:base-excision repair, AP site formation"/>
    <property type="evidence" value="ECO:0007669"/>
    <property type="project" value="TreeGrafter"/>
</dbReference>
<evidence type="ECO:0000313" key="7">
    <source>
        <dbReference type="EMBL" id="SCM70232.1"/>
    </source>
</evidence>
<evidence type="ECO:0000256" key="1">
    <source>
        <dbReference type="ARBA" id="ARBA00000086"/>
    </source>
</evidence>
<dbReference type="GO" id="GO:0006307">
    <property type="term" value="P:DNA alkylation repair"/>
    <property type="evidence" value="ECO:0007669"/>
    <property type="project" value="TreeGrafter"/>
</dbReference>
<dbReference type="SUPFAM" id="SSF48150">
    <property type="entry name" value="DNA-glycosylase"/>
    <property type="match status" value="1"/>
</dbReference>
<dbReference type="GO" id="GO:0005737">
    <property type="term" value="C:cytoplasm"/>
    <property type="evidence" value="ECO:0007669"/>
    <property type="project" value="TreeGrafter"/>
</dbReference>
<dbReference type="GO" id="GO:0032993">
    <property type="term" value="C:protein-DNA complex"/>
    <property type="evidence" value="ECO:0007669"/>
    <property type="project" value="TreeGrafter"/>
</dbReference>
<dbReference type="GO" id="GO:0008725">
    <property type="term" value="F:DNA-3-methyladenine glycosylase activity"/>
    <property type="evidence" value="ECO:0007669"/>
    <property type="project" value="TreeGrafter"/>
</dbReference>